<comment type="caution">
    <text evidence="8">The sequence shown here is derived from an EMBL/GenBank/DDBJ whole genome shotgun (WGS) entry which is preliminary data.</text>
</comment>
<dbReference type="Gene3D" id="3.40.430.10">
    <property type="entry name" value="Dihydrofolate Reductase, subunit A"/>
    <property type="match status" value="1"/>
</dbReference>
<evidence type="ECO:0000313" key="8">
    <source>
        <dbReference type="EMBL" id="CAH2007795.1"/>
    </source>
</evidence>
<dbReference type="GO" id="GO:0004146">
    <property type="term" value="F:dihydrofolate reductase activity"/>
    <property type="evidence" value="ECO:0007669"/>
    <property type="project" value="UniProtKB-EC"/>
</dbReference>
<dbReference type="GO" id="GO:0006730">
    <property type="term" value="P:one-carbon metabolic process"/>
    <property type="evidence" value="ECO:0007669"/>
    <property type="project" value="UniProtKB-KW"/>
</dbReference>
<feature type="domain" description="DHFR" evidence="7">
    <location>
        <begin position="1"/>
        <end position="105"/>
    </location>
</feature>
<keyword evidence="4" id="KW-0521">NADP</keyword>
<dbReference type="CDD" id="cd00209">
    <property type="entry name" value="DHFR"/>
    <property type="match status" value="1"/>
</dbReference>
<evidence type="ECO:0000256" key="6">
    <source>
        <dbReference type="ARBA" id="ARBA00048873"/>
    </source>
</evidence>
<evidence type="ECO:0000259" key="7">
    <source>
        <dbReference type="PROSITE" id="PS51330"/>
    </source>
</evidence>
<dbReference type="OrthoDB" id="4664297at2759"/>
<dbReference type="InterPro" id="IPR012259">
    <property type="entry name" value="DHFR"/>
</dbReference>
<comment type="pathway">
    <text evidence="1">Cofactor biosynthesis; tetrahydrofolate biosynthesis; 5,6,7,8-tetrahydrofolate from 7,8-dihydrofolate: step 1/1.</text>
</comment>
<dbReference type="GO" id="GO:0046654">
    <property type="term" value="P:tetrahydrofolate biosynthetic process"/>
    <property type="evidence" value="ECO:0007669"/>
    <property type="project" value="InterPro"/>
</dbReference>
<dbReference type="GO" id="GO:0046655">
    <property type="term" value="P:folic acid metabolic process"/>
    <property type="evidence" value="ECO:0007669"/>
    <property type="project" value="TreeGrafter"/>
</dbReference>
<reference evidence="8" key="1">
    <citation type="submission" date="2022-03" db="EMBL/GenBank/DDBJ databases">
        <authorList>
            <person name="Sayadi A."/>
        </authorList>
    </citation>
    <scope>NUCLEOTIDE SEQUENCE</scope>
</reference>
<dbReference type="GO" id="GO:0005739">
    <property type="term" value="C:mitochondrion"/>
    <property type="evidence" value="ECO:0007669"/>
    <property type="project" value="TreeGrafter"/>
</dbReference>
<keyword evidence="5" id="KW-0560">Oxidoreductase</keyword>
<evidence type="ECO:0000256" key="1">
    <source>
        <dbReference type="ARBA" id="ARBA00004903"/>
    </source>
</evidence>
<sequence>MDYFSRMTSKTTSLGKKNVVIMGRRTWDSIPKKFKPLNNRINFILSRSELMLSEYKDVYCFKSLKEAIDKLKENDFKNIYENVWVIGGSLIYDECMKSEYFYRWV</sequence>
<dbReference type="PRINTS" id="PR00070">
    <property type="entry name" value="DHFR"/>
</dbReference>
<proteinExistence type="predicted"/>
<keyword evidence="9" id="KW-1185">Reference proteome</keyword>
<gene>
    <name evidence="8" type="ORF">ACAOBT_LOCUS29852</name>
</gene>
<dbReference type="PANTHER" id="PTHR48069:SF3">
    <property type="entry name" value="DIHYDROFOLATE REDUCTASE"/>
    <property type="match status" value="1"/>
</dbReference>
<keyword evidence="3" id="KW-0554">One-carbon metabolism</keyword>
<dbReference type="AlphaFoldDB" id="A0A9P0LXS6"/>
<dbReference type="PANTHER" id="PTHR48069">
    <property type="entry name" value="DIHYDROFOLATE REDUCTASE"/>
    <property type="match status" value="1"/>
</dbReference>
<dbReference type="Proteomes" id="UP001152888">
    <property type="component" value="Unassembled WGS sequence"/>
</dbReference>
<dbReference type="EMBL" id="CAKOFQ010007767">
    <property type="protein sequence ID" value="CAH2007795.1"/>
    <property type="molecule type" value="Genomic_DNA"/>
</dbReference>
<dbReference type="SUPFAM" id="SSF53597">
    <property type="entry name" value="Dihydrofolate reductase-like"/>
    <property type="match status" value="1"/>
</dbReference>
<evidence type="ECO:0000256" key="5">
    <source>
        <dbReference type="ARBA" id="ARBA00023002"/>
    </source>
</evidence>
<dbReference type="PROSITE" id="PS51330">
    <property type="entry name" value="DHFR_2"/>
    <property type="match status" value="1"/>
</dbReference>
<dbReference type="InterPro" id="IPR001796">
    <property type="entry name" value="DHFR_dom"/>
</dbReference>
<evidence type="ECO:0000256" key="3">
    <source>
        <dbReference type="ARBA" id="ARBA00022563"/>
    </source>
</evidence>
<accession>A0A9P0LXS6</accession>
<name>A0A9P0LXS6_ACAOB</name>
<organism evidence="8 9">
    <name type="scientific">Acanthoscelides obtectus</name>
    <name type="common">Bean weevil</name>
    <name type="synonym">Bruchus obtectus</name>
    <dbReference type="NCBI Taxonomy" id="200917"/>
    <lineage>
        <taxon>Eukaryota</taxon>
        <taxon>Metazoa</taxon>
        <taxon>Ecdysozoa</taxon>
        <taxon>Arthropoda</taxon>
        <taxon>Hexapoda</taxon>
        <taxon>Insecta</taxon>
        <taxon>Pterygota</taxon>
        <taxon>Neoptera</taxon>
        <taxon>Endopterygota</taxon>
        <taxon>Coleoptera</taxon>
        <taxon>Polyphaga</taxon>
        <taxon>Cucujiformia</taxon>
        <taxon>Chrysomeloidea</taxon>
        <taxon>Chrysomelidae</taxon>
        <taxon>Bruchinae</taxon>
        <taxon>Bruchini</taxon>
        <taxon>Acanthoscelides</taxon>
    </lineage>
</organism>
<dbReference type="EC" id="1.5.1.3" evidence="2"/>
<comment type="catalytic activity">
    <reaction evidence="6">
        <text>(6S)-5,6,7,8-tetrahydrofolate + NADP(+) = 7,8-dihydrofolate + NADPH + H(+)</text>
        <dbReference type="Rhea" id="RHEA:15009"/>
        <dbReference type="ChEBI" id="CHEBI:15378"/>
        <dbReference type="ChEBI" id="CHEBI:57451"/>
        <dbReference type="ChEBI" id="CHEBI:57453"/>
        <dbReference type="ChEBI" id="CHEBI:57783"/>
        <dbReference type="ChEBI" id="CHEBI:58349"/>
        <dbReference type="EC" id="1.5.1.3"/>
    </reaction>
</comment>
<protein>
    <recommendedName>
        <fullName evidence="2">dihydrofolate reductase</fullName>
        <ecNumber evidence="2">1.5.1.3</ecNumber>
    </recommendedName>
</protein>
<evidence type="ECO:0000313" key="9">
    <source>
        <dbReference type="Proteomes" id="UP001152888"/>
    </source>
</evidence>
<dbReference type="GO" id="GO:0046452">
    <property type="term" value="P:dihydrofolate metabolic process"/>
    <property type="evidence" value="ECO:0007669"/>
    <property type="project" value="TreeGrafter"/>
</dbReference>
<dbReference type="InterPro" id="IPR024072">
    <property type="entry name" value="DHFR-like_dom_sf"/>
</dbReference>
<evidence type="ECO:0000256" key="4">
    <source>
        <dbReference type="ARBA" id="ARBA00022857"/>
    </source>
</evidence>
<evidence type="ECO:0000256" key="2">
    <source>
        <dbReference type="ARBA" id="ARBA00012856"/>
    </source>
</evidence>
<dbReference type="GO" id="GO:0050661">
    <property type="term" value="F:NADP binding"/>
    <property type="evidence" value="ECO:0007669"/>
    <property type="project" value="InterPro"/>
</dbReference>
<dbReference type="Pfam" id="PF00186">
    <property type="entry name" value="DHFR_1"/>
    <property type="match status" value="1"/>
</dbReference>